<proteinExistence type="predicted"/>
<accession>A0A1M6YIA4</accession>
<keyword evidence="2" id="KW-1185">Reference proteome</keyword>
<protein>
    <submittedName>
        <fullName evidence="1">Uncharacterized protein</fullName>
    </submittedName>
</protein>
<evidence type="ECO:0000313" key="1">
    <source>
        <dbReference type="EMBL" id="SHL17863.1"/>
    </source>
</evidence>
<dbReference type="EMBL" id="FRAN01000005">
    <property type="protein sequence ID" value="SHL17863.1"/>
    <property type="molecule type" value="Genomic_DNA"/>
</dbReference>
<evidence type="ECO:0000313" key="2">
    <source>
        <dbReference type="Proteomes" id="UP000184203"/>
    </source>
</evidence>
<dbReference type="Proteomes" id="UP000184203">
    <property type="component" value="Unassembled WGS sequence"/>
</dbReference>
<name>A0A1M6YIA4_HALPU</name>
<reference evidence="2" key="1">
    <citation type="submission" date="2016-11" db="EMBL/GenBank/DDBJ databases">
        <authorList>
            <person name="Varghese N."/>
            <person name="Submissions S."/>
        </authorList>
    </citation>
    <scope>NUCLEOTIDE SEQUENCE [LARGE SCALE GENOMIC DNA]</scope>
    <source>
        <strain evidence="2">DX253</strain>
    </source>
</reference>
<organism evidence="1 2">
    <name type="scientific">Haladaptatus paucihalophilus DX253</name>
    <dbReference type="NCBI Taxonomy" id="797209"/>
    <lineage>
        <taxon>Archaea</taxon>
        <taxon>Methanobacteriati</taxon>
        <taxon>Methanobacteriota</taxon>
        <taxon>Stenosarchaea group</taxon>
        <taxon>Halobacteria</taxon>
        <taxon>Halobacteriales</taxon>
        <taxon>Haladaptataceae</taxon>
        <taxon>Haladaptatus</taxon>
    </lineage>
</organism>
<dbReference type="AlphaFoldDB" id="A0A1M6YIA4"/>
<gene>
    <name evidence="1" type="ORF">SAMN05444342_3150</name>
</gene>
<sequence length="221" mass="24821">MGYSRSSRLISQLNCLISNEGRFYPDFPVFFARSLYGRNSSVSAVRHRCSRVDRTELLFPPLSHPTLSHPLPPTHPFPPKQRKSWGGCPPTHILIPFGGTARFIRPTAEIVGCVGPCTSISGMTVYFDSGRQQQGDDGYLRLNGTVEMRYSTDCDVHHSAIIARLTTHLLLIYYSPTTRLPRTIATRVPQYGSRRDYDCSEDIPVTTIHHNDRFAVTTSPP</sequence>